<evidence type="ECO:0000256" key="4">
    <source>
        <dbReference type="ARBA" id="ARBA00022801"/>
    </source>
</evidence>
<keyword evidence="6" id="KW-0238">DNA-binding</keyword>
<sequence length="280" mass="31477">MVLGPCTQGRLPIVNAARFKLFVKVKGDSVGPARHAERLANISNLSKPYLARTVCQMCNLYSNMIPADAMRRLFDVAAEKNRLGNAEPLPAIYPKHMGPVVRKDEDGSRELVPLSWGFRTTKKSKKTGAIIQPGAWNNARDDKVRSSGLWKWSFEERRCLVPASSFCEAKGRNPATYYWFALNVDEDRPPFAFAGMWQTSRYEGKEGPEETETYTVITTSANEIVKPIHPQRMPVILDPEDYEQWMNGSAEEAFELLQPFDADKMQIVLSGEGERSDVGS</sequence>
<organism evidence="9 10">
    <name type="scientific">Ruegeria meonggei</name>
    <dbReference type="NCBI Taxonomy" id="1446476"/>
    <lineage>
        <taxon>Bacteria</taxon>
        <taxon>Pseudomonadati</taxon>
        <taxon>Pseudomonadota</taxon>
        <taxon>Alphaproteobacteria</taxon>
        <taxon>Rhodobacterales</taxon>
        <taxon>Roseobacteraceae</taxon>
        <taxon>Ruegeria</taxon>
    </lineage>
</organism>
<evidence type="ECO:0000313" key="10">
    <source>
        <dbReference type="Proteomes" id="UP000193778"/>
    </source>
</evidence>
<dbReference type="Pfam" id="PF02586">
    <property type="entry name" value="SRAP"/>
    <property type="match status" value="1"/>
</dbReference>
<dbReference type="SUPFAM" id="SSF143081">
    <property type="entry name" value="BB1717-like"/>
    <property type="match status" value="1"/>
</dbReference>
<dbReference type="EC" id="3.4.-.-" evidence="8"/>
<accession>A0A1X6Z1I3</accession>
<dbReference type="GO" id="GO:0003697">
    <property type="term" value="F:single-stranded DNA binding"/>
    <property type="evidence" value="ECO:0007669"/>
    <property type="project" value="InterPro"/>
</dbReference>
<evidence type="ECO:0000313" key="9">
    <source>
        <dbReference type="EMBL" id="SLN37694.1"/>
    </source>
</evidence>
<keyword evidence="4 8" id="KW-0378">Hydrolase</keyword>
<dbReference type="GO" id="GO:0008233">
    <property type="term" value="F:peptidase activity"/>
    <property type="evidence" value="ECO:0007669"/>
    <property type="project" value="UniProtKB-KW"/>
</dbReference>
<protein>
    <recommendedName>
        <fullName evidence="8">Abasic site processing protein</fullName>
        <ecNumber evidence="8">3.4.-.-</ecNumber>
    </recommendedName>
</protein>
<dbReference type="EMBL" id="FWFP01000004">
    <property type="protein sequence ID" value="SLN37694.1"/>
    <property type="molecule type" value="Genomic_DNA"/>
</dbReference>
<keyword evidence="3" id="KW-0227">DNA damage</keyword>
<evidence type="ECO:0000256" key="2">
    <source>
        <dbReference type="ARBA" id="ARBA00022670"/>
    </source>
</evidence>
<evidence type="ECO:0000256" key="5">
    <source>
        <dbReference type="ARBA" id="ARBA00023124"/>
    </source>
</evidence>
<keyword evidence="5" id="KW-0190">Covalent protein-DNA linkage</keyword>
<dbReference type="AlphaFoldDB" id="A0A1X6Z1I3"/>
<gene>
    <name evidence="9" type="ORF">RUM8411_01642</name>
</gene>
<evidence type="ECO:0000256" key="3">
    <source>
        <dbReference type="ARBA" id="ARBA00022763"/>
    </source>
</evidence>
<dbReference type="GO" id="GO:0006508">
    <property type="term" value="P:proteolysis"/>
    <property type="evidence" value="ECO:0007669"/>
    <property type="project" value="UniProtKB-KW"/>
</dbReference>
<keyword evidence="7" id="KW-0456">Lyase</keyword>
<dbReference type="Gene3D" id="3.90.1680.10">
    <property type="entry name" value="SOS response associated peptidase-like"/>
    <property type="match status" value="1"/>
</dbReference>
<dbReference type="GO" id="GO:0106300">
    <property type="term" value="P:protein-DNA covalent cross-linking repair"/>
    <property type="evidence" value="ECO:0007669"/>
    <property type="project" value="InterPro"/>
</dbReference>
<dbReference type="InterPro" id="IPR036590">
    <property type="entry name" value="SRAP-like"/>
</dbReference>
<keyword evidence="10" id="KW-1185">Reference proteome</keyword>
<dbReference type="Proteomes" id="UP000193778">
    <property type="component" value="Unassembled WGS sequence"/>
</dbReference>
<proteinExistence type="inferred from homology"/>
<dbReference type="InterPro" id="IPR003738">
    <property type="entry name" value="SRAP"/>
</dbReference>
<evidence type="ECO:0000256" key="8">
    <source>
        <dbReference type="RuleBase" id="RU364100"/>
    </source>
</evidence>
<reference evidence="10" key="1">
    <citation type="submission" date="2017-03" db="EMBL/GenBank/DDBJ databases">
        <authorList>
            <person name="Rodrigo-Torres L."/>
            <person name="Arahal R.D."/>
            <person name="Lucena T."/>
        </authorList>
    </citation>
    <scope>NUCLEOTIDE SEQUENCE [LARGE SCALE GENOMIC DNA]</scope>
    <source>
        <strain evidence="10">CECT 8411</strain>
    </source>
</reference>
<dbReference type="GO" id="GO:0016829">
    <property type="term" value="F:lyase activity"/>
    <property type="evidence" value="ECO:0007669"/>
    <property type="project" value="UniProtKB-KW"/>
</dbReference>
<comment type="similarity">
    <text evidence="1 8">Belongs to the SOS response-associated peptidase family.</text>
</comment>
<evidence type="ECO:0000256" key="1">
    <source>
        <dbReference type="ARBA" id="ARBA00008136"/>
    </source>
</evidence>
<dbReference type="PANTHER" id="PTHR13604">
    <property type="entry name" value="DC12-RELATED"/>
    <property type="match status" value="1"/>
</dbReference>
<evidence type="ECO:0000256" key="6">
    <source>
        <dbReference type="ARBA" id="ARBA00023125"/>
    </source>
</evidence>
<evidence type="ECO:0000256" key="7">
    <source>
        <dbReference type="ARBA" id="ARBA00023239"/>
    </source>
</evidence>
<dbReference type="PANTHER" id="PTHR13604:SF0">
    <property type="entry name" value="ABASIC SITE PROCESSING PROTEIN HMCES"/>
    <property type="match status" value="1"/>
</dbReference>
<keyword evidence="2 8" id="KW-0645">Protease</keyword>
<name>A0A1X6Z1I3_9RHOB</name>